<comment type="caution">
    <text evidence="8">The sequence shown here is derived from an EMBL/GenBank/DDBJ whole genome shotgun (WGS) entry which is preliminary data.</text>
</comment>
<dbReference type="SUPFAM" id="SSF56601">
    <property type="entry name" value="beta-lactamase/transpeptidase-like"/>
    <property type="match status" value="1"/>
</dbReference>
<dbReference type="Gene3D" id="3.40.710.10">
    <property type="entry name" value="DD-peptidase/beta-lactamase superfamily"/>
    <property type="match status" value="1"/>
</dbReference>
<dbReference type="InterPro" id="IPR012338">
    <property type="entry name" value="Beta-lactam/transpept-like"/>
</dbReference>
<evidence type="ECO:0000313" key="8">
    <source>
        <dbReference type="EMBL" id="RKE56054.1"/>
    </source>
</evidence>
<dbReference type="EC" id="3.5.2.6" evidence="3"/>
<gene>
    <name evidence="8" type="ORF">DFQ12_0906</name>
</gene>
<evidence type="ECO:0000256" key="6">
    <source>
        <dbReference type="ARBA" id="ARBA00023251"/>
    </source>
</evidence>
<dbReference type="InterPro" id="IPR050515">
    <property type="entry name" value="Beta-lactam/transpept"/>
</dbReference>
<dbReference type="PANTHER" id="PTHR30627">
    <property type="entry name" value="PEPTIDOGLYCAN D,D-TRANSPEPTIDASE"/>
    <property type="match status" value="1"/>
</dbReference>
<reference evidence="8 9" key="1">
    <citation type="submission" date="2018-09" db="EMBL/GenBank/DDBJ databases">
        <title>Genomic Encyclopedia of Type Strains, Phase III (KMG-III): the genomes of soil and plant-associated and newly described type strains.</title>
        <authorList>
            <person name="Whitman W."/>
        </authorList>
    </citation>
    <scope>NUCLEOTIDE SEQUENCE [LARGE SCALE GENOMIC DNA]</scope>
    <source>
        <strain evidence="8 9">CECT 7938</strain>
    </source>
</reference>
<dbReference type="InterPro" id="IPR001460">
    <property type="entry name" value="PCN-bd_Tpept"/>
</dbReference>
<evidence type="ECO:0000256" key="3">
    <source>
        <dbReference type="ARBA" id="ARBA00012865"/>
    </source>
</evidence>
<comment type="similarity">
    <text evidence="2">Belongs to the class-D beta-lactamase family.</text>
</comment>
<organism evidence="8 9">
    <name type="scientific">Sphingobacterium detergens</name>
    <dbReference type="NCBI Taxonomy" id="1145106"/>
    <lineage>
        <taxon>Bacteria</taxon>
        <taxon>Pseudomonadati</taxon>
        <taxon>Bacteroidota</taxon>
        <taxon>Sphingobacteriia</taxon>
        <taxon>Sphingobacteriales</taxon>
        <taxon>Sphingobacteriaceae</taxon>
        <taxon>Sphingobacterium</taxon>
    </lineage>
</organism>
<evidence type="ECO:0000259" key="7">
    <source>
        <dbReference type="Pfam" id="PF00905"/>
    </source>
</evidence>
<evidence type="ECO:0000256" key="2">
    <source>
        <dbReference type="ARBA" id="ARBA00007898"/>
    </source>
</evidence>
<proteinExistence type="inferred from homology"/>
<dbReference type="GO" id="GO:0046677">
    <property type="term" value="P:response to antibiotic"/>
    <property type="evidence" value="ECO:0007669"/>
    <property type="project" value="UniProtKB-KW"/>
</dbReference>
<accession>A0A420BH33</accession>
<keyword evidence="6" id="KW-0046">Antibiotic resistance</keyword>
<keyword evidence="9" id="KW-1185">Reference proteome</keyword>
<dbReference type="GO" id="GO:0071555">
    <property type="term" value="P:cell wall organization"/>
    <property type="evidence" value="ECO:0007669"/>
    <property type="project" value="TreeGrafter"/>
</dbReference>
<comment type="catalytic activity">
    <reaction evidence="1">
        <text>a beta-lactam + H2O = a substituted beta-amino acid</text>
        <dbReference type="Rhea" id="RHEA:20401"/>
        <dbReference type="ChEBI" id="CHEBI:15377"/>
        <dbReference type="ChEBI" id="CHEBI:35627"/>
        <dbReference type="ChEBI" id="CHEBI:140347"/>
        <dbReference type="EC" id="3.5.2.6"/>
    </reaction>
</comment>
<evidence type="ECO:0000313" key="9">
    <source>
        <dbReference type="Proteomes" id="UP000286246"/>
    </source>
</evidence>
<dbReference type="PANTHER" id="PTHR30627:SF6">
    <property type="entry name" value="BETA-LACTAMASE YBXI-RELATED"/>
    <property type="match status" value="1"/>
</dbReference>
<feature type="domain" description="Penicillin-binding protein transpeptidase" evidence="7">
    <location>
        <begin position="78"/>
        <end position="277"/>
    </location>
</feature>
<keyword evidence="5" id="KW-0378">Hydrolase</keyword>
<dbReference type="EMBL" id="RAPY01000001">
    <property type="protein sequence ID" value="RKE56054.1"/>
    <property type="molecule type" value="Genomic_DNA"/>
</dbReference>
<sequence length="303" mass="34815">MITFGQMRFILPIFGLIPFLAFSQPQDTSKSKGEKIGNSVRVRSNFKKYFDECQVDGSIAIYDNTKQTWILSDTIGTKREVLPASTFKVINMLIALETGVIKDENEIVKWPGKTDTIKYGYRPSIYHNMSVKEAFEVSAGWAFVELSKKIGKERYRSYLTKCRYGNLDLSQSDPDFWNYGKFAISPINQVTFLKELYDGTLPFSKRNIAIVKRVMLTEQKQSYSIRSKTGWTRQDGINTGWWIGYLTTKDNVYFFATRLLQDRKNNQSSFGKCRKEITLSVLKDLGVLDQNTTGQTSINKVKH</sequence>
<protein>
    <recommendedName>
        <fullName evidence="3">beta-lactamase</fullName>
        <ecNumber evidence="3">3.5.2.6</ecNumber>
    </recommendedName>
</protein>
<dbReference type="GO" id="GO:0008800">
    <property type="term" value="F:beta-lactamase activity"/>
    <property type="evidence" value="ECO:0007669"/>
    <property type="project" value="UniProtKB-EC"/>
</dbReference>
<dbReference type="AlphaFoldDB" id="A0A420BH33"/>
<evidence type="ECO:0000256" key="5">
    <source>
        <dbReference type="ARBA" id="ARBA00022801"/>
    </source>
</evidence>
<name>A0A420BH33_SPHD1</name>
<dbReference type="Proteomes" id="UP000286246">
    <property type="component" value="Unassembled WGS sequence"/>
</dbReference>
<dbReference type="GO" id="GO:0005886">
    <property type="term" value="C:plasma membrane"/>
    <property type="evidence" value="ECO:0007669"/>
    <property type="project" value="TreeGrafter"/>
</dbReference>
<evidence type="ECO:0000256" key="4">
    <source>
        <dbReference type="ARBA" id="ARBA00022729"/>
    </source>
</evidence>
<evidence type="ECO:0000256" key="1">
    <source>
        <dbReference type="ARBA" id="ARBA00001526"/>
    </source>
</evidence>
<dbReference type="GO" id="GO:0008658">
    <property type="term" value="F:penicillin binding"/>
    <property type="evidence" value="ECO:0007669"/>
    <property type="project" value="InterPro"/>
</dbReference>
<dbReference type="Pfam" id="PF00905">
    <property type="entry name" value="Transpeptidase"/>
    <property type="match status" value="1"/>
</dbReference>
<keyword evidence="4" id="KW-0732">Signal</keyword>